<organism evidence="2 3">
    <name type="scientific">Taurinivorans muris</name>
    <dbReference type="NCBI Taxonomy" id="2787751"/>
    <lineage>
        <taxon>Bacteria</taxon>
        <taxon>Pseudomonadati</taxon>
        <taxon>Thermodesulfobacteriota</taxon>
        <taxon>Desulfovibrionia</taxon>
        <taxon>Desulfovibrionales</taxon>
        <taxon>Desulfovibrionaceae</taxon>
        <taxon>Taurinivorans</taxon>
    </lineage>
</organism>
<accession>A0ABY5Y4S5</accession>
<feature type="region of interest" description="Disordered" evidence="1">
    <location>
        <begin position="1"/>
        <end position="23"/>
    </location>
</feature>
<dbReference type="Proteomes" id="UP001058120">
    <property type="component" value="Chromosome"/>
</dbReference>
<keyword evidence="3" id="KW-1185">Reference proteome</keyword>
<gene>
    <name evidence="2" type="ORF">JBF11_03405</name>
</gene>
<reference evidence="2" key="1">
    <citation type="submission" date="2020-12" db="EMBL/GenBank/DDBJ databases">
        <title>Taurinivorans muris gen. nov., sp. nov., fundamental and realized metabolic niche of a ubiquitous sulfidogenic bacterium in the murine intestine.</title>
        <authorList>
            <person name="Ye H."/>
            <person name="Hanson B.T."/>
            <person name="Loy A."/>
        </authorList>
    </citation>
    <scope>NUCLEOTIDE SEQUENCE</scope>
    <source>
        <strain evidence="2">LT0009</strain>
    </source>
</reference>
<evidence type="ECO:0000313" key="2">
    <source>
        <dbReference type="EMBL" id="UWX06372.1"/>
    </source>
</evidence>
<protein>
    <submittedName>
        <fullName evidence="2">Uncharacterized protein</fullName>
    </submittedName>
</protein>
<dbReference type="EMBL" id="CP065938">
    <property type="protein sequence ID" value="UWX06372.1"/>
    <property type="molecule type" value="Genomic_DNA"/>
</dbReference>
<dbReference type="RefSeq" id="WP_334315977.1">
    <property type="nucleotide sequence ID" value="NZ_CP065938.1"/>
</dbReference>
<proteinExistence type="predicted"/>
<sequence length="97" mass="11714">MNDKIKSLEPELLTPEESKEHAEQERIEIEMQRCCENCESFEESSMQLCDRGHCAKNDCKVWTFNYCEKHHYNWLFLTRLDDFAKDFDEMNEINKTL</sequence>
<name>A0ABY5Y4S5_9BACT</name>
<evidence type="ECO:0000313" key="3">
    <source>
        <dbReference type="Proteomes" id="UP001058120"/>
    </source>
</evidence>
<evidence type="ECO:0000256" key="1">
    <source>
        <dbReference type="SAM" id="MobiDB-lite"/>
    </source>
</evidence>